<gene>
    <name evidence="2" type="ORF">UFOVP143_11</name>
</gene>
<reference evidence="2" key="1">
    <citation type="submission" date="2020-05" db="EMBL/GenBank/DDBJ databases">
        <authorList>
            <person name="Chiriac C."/>
            <person name="Salcher M."/>
            <person name="Ghai R."/>
            <person name="Kavagutti S V."/>
        </authorList>
    </citation>
    <scope>NUCLEOTIDE SEQUENCE</scope>
</reference>
<dbReference type="EMBL" id="LR798191">
    <property type="protein sequence ID" value="CAB5079534.1"/>
    <property type="molecule type" value="Genomic_DNA"/>
</dbReference>
<feature type="compositionally biased region" description="Basic residues" evidence="1">
    <location>
        <begin position="74"/>
        <end position="83"/>
    </location>
</feature>
<feature type="region of interest" description="Disordered" evidence="1">
    <location>
        <begin position="60"/>
        <end position="83"/>
    </location>
</feature>
<accession>A0A6J7VN81</accession>
<organism evidence="2">
    <name type="scientific">uncultured Caudovirales phage</name>
    <dbReference type="NCBI Taxonomy" id="2100421"/>
    <lineage>
        <taxon>Viruses</taxon>
        <taxon>Duplodnaviria</taxon>
        <taxon>Heunggongvirae</taxon>
        <taxon>Uroviricota</taxon>
        <taxon>Caudoviricetes</taxon>
        <taxon>Peduoviridae</taxon>
        <taxon>Maltschvirus</taxon>
        <taxon>Maltschvirus maltsch</taxon>
    </lineage>
</organism>
<protein>
    <submittedName>
        <fullName evidence="2">Uncharacterized protein</fullName>
    </submittedName>
</protein>
<name>A0A6J7VN81_9CAUD</name>
<evidence type="ECO:0000256" key="1">
    <source>
        <dbReference type="SAM" id="MobiDB-lite"/>
    </source>
</evidence>
<sequence length="83" mass="9007">MRWGWLIGAVLLGVAGLSVYVAFQSPAFMAGLTALATAAAWKAVRPIVVKQLTPEDLAAKNQAERSGNGDNWIRRRLGSLRDR</sequence>
<proteinExistence type="predicted"/>
<evidence type="ECO:0000313" key="2">
    <source>
        <dbReference type="EMBL" id="CAB5079534.1"/>
    </source>
</evidence>